<name>A0A087M735_9HYPH</name>
<dbReference type="PANTHER" id="PTHR43660:SF1">
    <property type="entry name" value="DIPEPTIDYL CARBOXYPEPTIDASE"/>
    <property type="match status" value="1"/>
</dbReference>
<dbReference type="Proteomes" id="UP000028981">
    <property type="component" value="Unassembled WGS sequence"/>
</dbReference>
<evidence type="ECO:0000256" key="4">
    <source>
        <dbReference type="ARBA" id="ARBA00022801"/>
    </source>
</evidence>
<keyword evidence="10" id="KW-1185">Reference proteome</keyword>
<accession>A0A087M735</accession>
<dbReference type="GO" id="GO:0004180">
    <property type="term" value="F:carboxypeptidase activity"/>
    <property type="evidence" value="ECO:0007669"/>
    <property type="project" value="TreeGrafter"/>
</dbReference>
<dbReference type="OrthoDB" id="9773538at2"/>
<dbReference type="Gene3D" id="1.10.1370.40">
    <property type="match status" value="1"/>
</dbReference>
<keyword evidence="2 7" id="KW-0645">Protease</keyword>
<dbReference type="InterPro" id="IPR024079">
    <property type="entry name" value="MetalloPept_cat_dom_sf"/>
</dbReference>
<evidence type="ECO:0000256" key="3">
    <source>
        <dbReference type="ARBA" id="ARBA00022723"/>
    </source>
</evidence>
<dbReference type="AlphaFoldDB" id="A0A087M735"/>
<comment type="similarity">
    <text evidence="1 7">Belongs to the peptidase M3 family.</text>
</comment>
<evidence type="ECO:0000256" key="1">
    <source>
        <dbReference type="ARBA" id="ARBA00006040"/>
    </source>
</evidence>
<dbReference type="CDD" id="cd06456">
    <property type="entry name" value="M3A_DCP"/>
    <property type="match status" value="1"/>
</dbReference>
<evidence type="ECO:0000259" key="8">
    <source>
        <dbReference type="Pfam" id="PF01432"/>
    </source>
</evidence>
<dbReference type="PANTHER" id="PTHR43660">
    <property type="entry name" value="DIPEPTIDYL CARBOXYPEPTIDASE"/>
    <property type="match status" value="1"/>
</dbReference>
<dbReference type="Pfam" id="PF01432">
    <property type="entry name" value="Peptidase_M3"/>
    <property type="match status" value="1"/>
</dbReference>
<keyword evidence="4 7" id="KW-0378">Hydrolase</keyword>
<dbReference type="FunFam" id="3.40.390.10:FF:000009">
    <property type="entry name" value="Oligopeptidase A"/>
    <property type="match status" value="1"/>
</dbReference>
<gene>
    <name evidence="9" type="ORF">JP75_00565</name>
</gene>
<dbReference type="GO" id="GO:0046872">
    <property type="term" value="F:metal ion binding"/>
    <property type="evidence" value="ECO:0007669"/>
    <property type="project" value="UniProtKB-UniRule"/>
</dbReference>
<dbReference type="InterPro" id="IPR001567">
    <property type="entry name" value="Pept_M3A_M3B_dom"/>
</dbReference>
<evidence type="ECO:0000313" key="9">
    <source>
        <dbReference type="EMBL" id="KFL32688.1"/>
    </source>
</evidence>
<keyword evidence="5 7" id="KW-0862">Zinc</keyword>
<evidence type="ECO:0000256" key="6">
    <source>
        <dbReference type="ARBA" id="ARBA00023049"/>
    </source>
</evidence>
<dbReference type="InterPro" id="IPR045090">
    <property type="entry name" value="Pept_M3A_M3B"/>
</dbReference>
<dbReference type="GO" id="GO:0006508">
    <property type="term" value="P:proteolysis"/>
    <property type="evidence" value="ECO:0007669"/>
    <property type="project" value="UniProtKB-KW"/>
</dbReference>
<dbReference type="SUPFAM" id="SSF55486">
    <property type="entry name" value="Metalloproteases ('zincins'), catalytic domain"/>
    <property type="match status" value="1"/>
</dbReference>
<dbReference type="InterPro" id="IPR034005">
    <property type="entry name" value="M3A_DCP"/>
</dbReference>
<dbReference type="EMBL" id="JQGC01000001">
    <property type="protein sequence ID" value="KFL32688.1"/>
    <property type="molecule type" value="Genomic_DNA"/>
</dbReference>
<evidence type="ECO:0000256" key="2">
    <source>
        <dbReference type="ARBA" id="ARBA00022670"/>
    </source>
</evidence>
<dbReference type="InterPro" id="IPR024077">
    <property type="entry name" value="Neurolysin/TOP_dom2"/>
</dbReference>
<comment type="caution">
    <text evidence="9">The sequence shown here is derived from an EMBL/GenBank/DDBJ whole genome shotgun (WGS) entry which is preliminary data.</text>
</comment>
<dbReference type="RefSeq" id="WP_035077673.1">
    <property type="nucleotide sequence ID" value="NZ_JQGC01000001.1"/>
</dbReference>
<organism evidence="9 10">
    <name type="scientific">Devosia riboflavina</name>
    <dbReference type="NCBI Taxonomy" id="46914"/>
    <lineage>
        <taxon>Bacteria</taxon>
        <taxon>Pseudomonadati</taxon>
        <taxon>Pseudomonadota</taxon>
        <taxon>Alphaproteobacteria</taxon>
        <taxon>Hyphomicrobiales</taxon>
        <taxon>Devosiaceae</taxon>
        <taxon>Devosia</taxon>
    </lineage>
</organism>
<proteinExistence type="inferred from homology"/>
<keyword evidence="3 7" id="KW-0479">Metal-binding</keyword>
<dbReference type="GO" id="GO:0004222">
    <property type="term" value="F:metalloendopeptidase activity"/>
    <property type="evidence" value="ECO:0007669"/>
    <property type="project" value="InterPro"/>
</dbReference>
<feature type="domain" description="Peptidase M3A/M3B catalytic" evidence="8">
    <location>
        <begin position="230"/>
        <end position="673"/>
    </location>
</feature>
<sequence>MTNPFFEEWATPFGVPPFAEIKTEHFKPAYEAALKAHEAEIAAIVGDASEPSFENTIAALERSGKQLDRVELVFSQLASANTNETLQGIERDLAQPVARHWNAIFLNPALFARIDALFQKRGELGLDAEALRVLERYHLDFVRSGARLSLADRERFAGIVERLAVLGTEFGQNVLADEQNTVFALNEAEVDGLPDFARAAAAEMARDRKLNAPYAVAASRSSVEPVLHFATDRAVREKVWRGFVKRGANGNASDNHAIIAEILRLRGEQAKLLGYESYAQYKLADSMAGTPKAARGLLEQVWKPGRQRALDDRAALQGLIDQEGGDFALAAWDWRYYAEKLRLARYDFDENEIKPYLELWKVVEAAFYVAEKLFGVSFVARGDIEGYHPDVRVWEVQREGRTIGIFYGDYFARAGKRSGAWMTSFRKQAKLDGAVIPLVVNTCNYLKPPEGQPALLSLDEARTVFHEFGHGLHGLLSNVTYPRIAGTSVVRDFVELPSQLYEHWLESKPVLARLVHCRTGEPIPQALLDRMTAAGKANKGFETVEFVSSAILDMDYHSAEIGADADISALERKTLDDIGMPEEIALRHASTHFLHLFSGDGYASGYYSYLWSEVLDADGYGAFEEAGDPFDKATADRLYKYVYSAGGSRDYAEAYRLFRGRDPDVRGLLEDRGLADLIPIEDGVAG</sequence>
<dbReference type="Gene3D" id="1.10.1370.10">
    <property type="entry name" value="Neurolysin, domain 3"/>
    <property type="match status" value="1"/>
</dbReference>
<keyword evidence="6 7" id="KW-0482">Metalloprotease</keyword>
<evidence type="ECO:0000256" key="5">
    <source>
        <dbReference type="ARBA" id="ARBA00022833"/>
    </source>
</evidence>
<dbReference type="STRING" id="46914.JP75_00565"/>
<dbReference type="Gene3D" id="3.40.390.10">
    <property type="entry name" value="Collagenase (Catalytic Domain)"/>
    <property type="match status" value="1"/>
</dbReference>
<evidence type="ECO:0000256" key="7">
    <source>
        <dbReference type="RuleBase" id="RU003435"/>
    </source>
</evidence>
<reference evidence="9 10" key="1">
    <citation type="submission" date="2014-08" db="EMBL/GenBank/DDBJ databases">
        <authorList>
            <person name="Hassan Y.I."/>
            <person name="Lepp D."/>
            <person name="Zhou T."/>
        </authorList>
    </citation>
    <scope>NUCLEOTIDE SEQUENCE [LARGE SCALE GENOMIC DNA]</scope>
    <source>
        <strain evidence="9 10">IFO13584</strain>
    </source>
</reference>
<comment type="cofactor">
    <cofactor evidence="7">
        <name>Zn(2+)</name>
        <dbReference type="ChEBI" id="CHEBI:29105"/>
    </cofactor>
    <text evidence="7">Binds 1 zinc ion.</text>
</comment>
<dbReference type="GO" id="GO:0005829">
    <property type="term" value="C:cytosol"/>
    <property type="evidence" value="ECO:0007669"/>
    <property type="project" value="UniProtKB-ARBA"/>
</dbReference>
<evidence type="ECO:0000313" key="10">
    <source>
        <dbReference type="Proteomes" id="UP000028981"/>
    </source>
</evidence>
<protein>
    <submittedName>
        <fullName evidence="9">Peptidase M3</fullName>
    </submittedName>
</protein>